<dbReference type="AlphaFoldDB" id="A0A1J9TZM6"/>
<dbReference type="Proteomes" id="UP000182788">
    <property type="component" value="Unassembled WGS sequence"/>
</dbReference>
<feature type="transmembrane region" description="Helical" evidence="1">
    <location>
        <begin position="7"/>
        <end position="26"/>
    </location>
</feature>
<gene>
    <name evidence="2" type="ORF">BAU28_19555</name>
</gene>
<keyword evidence="1" id="KW-0472">Membrane</keyword>
<evidence type="ECO:0000313" key="3">
    <source>
        <dbReference type="Proteomes" id="UP000182788"/>
    </source>
</evidence>
<comment type="caution">
    <text evidence="2">The sequence shown here is derived from an EMBL/GenBank/DDBJ whole genome shotgun (WGS) entry which is preliminary data.</text>
</comment>
<proteinExistence type="predicted"/>
<dbReference type="EMBL" id="MAOI01000142">
    <property type="protein sequence ID" value="OJD71758.1"/>
    <property type="molecule type" value="Genomic_DNA"/>
</dbReference>
<sequence length="109" mass="12862">MNIKRRILFTTIRYLCWSIGLAILTFNDGDSILSTLFFLLGIITIYIEDYALDHRKNLKKQYKEILPIAIIILILFIPMTKGLKISFFLLLLTISYFLSLQQIFKEKRL</sequence>
<reference evidence="2 3" key="1">
    <citation type="submission" date="2016-06" db="EMBL/GenBank/DDBJ databases">
        <title>First insights into the genetic diversity and population structure of in the Bacillus cereus group bacteria from diverse marine environments.</title>
        <authorList>
            <person name="Liu Y."/>
            <person name="Lai Q."/>
            <person name="Shao Z."/>
        </authorList>
    </citation>
    <scope>NUCLEOTIDE SEQUENCE [LARGE SCALE GENOMIC DNA]</scope>
    <source>
        <strain evidence="2 3">NH24A2</strain>
    </source>
</reference>
<evidence type="ECO:0008006" key="4">
    <source>
        <dbReference type="Google" id="ProtNLM"/>
    </source>
</evidence>
<feature type="transmembrane region" description="Helical" evidence="1">
    <location>
        <begin position="32"/>
        <end position="52"/>
    </location>
</feature>
<evidence type="ECO:0000313" key="2">
    <source>
        <dbReference type="EMBL" id="OJD71758.1"/>
    </source>
</evidence>
<keyword evidence="1" id="KW-1133">Transmembrane helix</keyword>
<name>A0A1J9TZM6_9BACI</name>
<protein>
    <recommendedName>
        <fullName evidence="4">Permease</fullName>
    </recommendedName>
</protein>
<evidence type="ECO:0000256" key="1">
    <source>
        <dbReference type="SAM" id="Phobius"/>
    </source>
</evidence>
<organism evidence="2 3">
    <name type="scientific">Bacillus paramycoides</name>
    <dbReference type="NCBI Taxonomy" id="2026194"/>
    <lineage>
        <taxon>Bacteria</taxon>
        <taxon>Bacillati</taxon>
        <taxon>Bacillota</taxon>
        <taxon>Bacilli</taxon>
        <taxon>Bacillales</taxon>
        <taxon>Bacillaceae</taxon>
        <taxon>Bacillus</taxon>
        <taxon>Bacillus cereus group</taxon>
    </lineage>
</organism>
<accession>A0A1J9TZM6</accession>
<keyword evidence="1" id="KW-0812">Transmembrane</keyword>
<feature type="transmembrane region" description="Helical" evidence="1">
    <location>
        <begin position="85"/>
        <end position="104"/>
    </location>
</feature>
<feature type="transmembrane region" description="Helical" evidence="1">
    <location>
        <begin position="64"/>
        <end position="79"/>
    </location>
</feature>